<proteinExistence type="inferred from homology"/>
<organism evidence="9 10">
    <name type="scientific">Caldisalinibacter kiritimatiensis</name>
    <dbReference type="NCBI Taxonomy" id="1304284"/>
    <lineage>
        <taxon>Bacteria</taxon>
        <taxon>Bacillati</taxon>
        <taxon>Bacillota</taxon>
        <taxon>Tissierellia</taxon>
        <taxon>Tissierellales</taxon>
        <taxon>Thermohalobacteraceae</taxon>
        <taxon>Caldisalinibacter</taxon>
    </lineage>
</organism>
<dbReference type="InterPro" id="IPR025966">
    <property type="entry name" value="OppC_N"/>
</dbReference>
<dbReference type="GO" id="GO:0055085">
    <property type="term" value="P:transmembrane transport"/>
    <property type="evidence" value="ECO:0007669"/>
    <property type="project" value="InterPro"/>
</dbReference>
<dbReference type="PROSITE" id="PS50928">
    <property type="entry name" value="ABC_TM1"/>
    <property type="match status" value="1"/>
</dbReference>
<dbReference type="Proteomes" id="UP000013378">
    <property type="component" value="Unassembled WGS sequence"/>
</dbReference>
<dbReference type="SUPFAM" id="SSF161098">
    <property type="entry name" value="MetI-like"/>
    <property type="match status" value="1"/>
</dbReference>
<gene>
    <name evidence="9" type="ORF">L21TH_1481</name>
</gene>
<evidence type="ECO:0000256" key="6">
    <source>
        <dbReference type="ARBA" id="ARBA00023136"/>
    </source>
</evidence>
<dbReference type="OrthoDB" id="9783218at2"/>
<dbReference type="CDD" id="cd06261">
    <property type="entry name" value="TM_PBP2"/>
    <property type="match status" value="1"/>
</dbReference>
<keyword evidence="10" id="KW-1185">Reference proteome</keyword>
<dbReference type="STRING" id="1304284.L21TH_1481"/>
<feature type="transmembrane region" description="Helical" evidence="7">
    <location>
        <begin position="170"/>
        <end position="187"/>
    </location>
</feature>
<accession>R1CDY5</accession>
<dbReference type="Pfam" id="PF00528">
    <property type="entry name" value="BPD_transp_1"/>
    <property type="match status" value="1"/>
</dbReference>
<evidence type="ECO:0000259" key="8">
    <source>
        <dbReference type="PROSITE" id="PS50928"/>
    </source>
</evidence>
<evidence type="ECO:0000313" key="9">
    <source>
        <dbReference type="EMBL" id="EOD00480.1"/>
    </source>
</evidence>
<dbReference type="PANTHER" id="PTHR43386">
    <property type="entry name" value="OLIGOPEPTIDE TRANSPORT SYSTEM PERMEASE PROTEIN APPC"/>
    <property type="match status" value="1"/>
</dbReference>
<feature type="transmembrane region" description="Helical" evidence="7">
    <location>
        <begin position="107"/>
        <end position="132"/>
    </location>
</feature>
<dbReference type="RefSeq" id="WP_006313225.1">
    <property type="nucleotide sequence ID" value="NZ_ARZA01000166.1"/>
</dbReference>
<dbReference type="AlphaFoldDB" id="R1CDY5"/>
<evidence type="ECO:0000256" key="7">
    <source>
        <dbReference type="RuleBase" id="RU363032"/>
    </source>
</evidence>
<evidence type="ECO:0000256" key="4">
    <source>
        <dbReference type="ARBA" id="ARBA00022692"/>
    </source>
</evidence>
<sequence length="307" mass="33987">MAQVELTKDSFEVVGKDIEGSEKIVRASLTYWQDAWRRLKENKLAIVALVILALMVAMAFIGPHLTPYEYDYQDYTVINKAPTSEHWFGTDALGRDIFTRCWEGAKISLFIAFVSTIINVTIGVIYGGISGYLGGYVDIVMMRIIEIVYSVPVLLWVILLMVVMGPGLKTIIIAISITGWGGMARVVRGQVLQLKQMEFVLAAKTLGADTSRIITRHLIPNTMGPIIINLTFQVPSAVFTEAFLSYLGLGIQPPLASWGSLAQEGTLMLLIHPYQLFYPALLISITMLAFNVLGDGLRDALDPKLRM</sequence>
<evidence type="ECO:0000313" key="10">
    <source>
        <dbReference type="Proteomes" id="UP000013378"/>
    </source>
</evidence>
<evidence type="ECO:0000256" key="3">
    <source>
        <dbReference type="ARBA" id="ARBA00022475"/>
    </source>
</evidence>
<keyword evidence="6 7" id="KW-0472">Membrane</keyword>
<evidence type="ECO:0000256" key="5">
    <source>
        <dbReference type="ARBA" id="ARBA00022989"/>
    </source>
</evidence>
<dbReference type="PATRIC" id="fig|1304284.3.peg.1450"/>
<dbReference type="InterPro" id="IPR050366">
    <property type="entry name" value="BP-dependent_transpt_permease"/>
</dbReference>
<feature type="transmembrane region" description="Helical" evidence="7">
    <location>
        <begin position="226"/>
        <end position="249"/>
    </location>
</feature>
<comment type="subcellular location">
    <subcellularLocation>
        <location evidence="1 7">Cell membrane</location>
        <topology evidence="1 7">Multi-pass membrane protein</topology>
    </subcellularLocation>
</comment>
<comment type="similarity">
    <text evidence="7">Belongs to the binding-protein-dependent transport system permease family.</text>
</comment>
<keyword evidence="4 7" id="KW-0812">Transmembrane</keyword>
<feature type="domain" description="ABC transmembrane type-1" evidence="8">
    <location>
        <begin position="105"/>
        <end position="294"/>
    </location>
</feature>
<dbReference type="GO" id="GO:0005886">
    <property type="term" value="C:plasma membrane"/>
    <property type="evidence" value="ECO:0007669"/>
    <property type="project" value="UniProtKB-SubCell"/>
</dbReference>
<feature type="transmembrane region" description="Helical" evidence="7">
    <location>
        <begin position="144"/>
        <end position="164"/>
    </location>
</feature>
<dbReference type="Gene3D" id="1.10.3720.10">
    <property type="entry name" value="MetI-like"/>
    <property type="match status" value="1"/>
</dbReference>
<keyword evidence="5 7" id="KW-1133">Transmembrane helix</keyword>
<feature type="transmembrane region" description="Helical" evidence="7">
    <location>
        <begin position="44"/>
        <end position="65"/>
    </location>
</feature>
<feature type="transmembrane region" description="Helical" evidence="7">
    <location>
        <begin position="276"/>
        <end position="297"/>
    </location>
</feature>
<keyword evidence="2 7" id="KW-0813">Transport</keyword>
<dbReference type="Pfam" id="PF12911">
    <property type="entry name" value="OppC_N"/>
    <property type="match status" value="1"/>
</dbReference>
<dbReference type="eggNOG" id="COG1173">
    <property type="taxonomic scope" value="Bacteria"/>
</dbReference>
<reference evidence="9 10" key="1">
    <citation type="journal article" date="2015" name="Geomicrobiol. J.">
        <title>Caldisalinibacter kiritimatiensis gen. nov., sp. nov., a moderately thermohalophilic thiosulfate-reducing bacterium from a hypersaline microbial mat.</title>
        <authorList>
            <person name="Ben Hania W."/>
            <person name="Joseph M."/>
            <person name="Fiebig A."/>
            <person name="Bunk B."/>
            <person name="Klenk H.-P."/>
            <person name="Fardeau M.-L."/>
            <person name="Spring S."/>
        </authorList>
    </citation>
    <scope>NUCLEOTIDE SEQUENCE [LARGE SCALE GENOMIC DNA]</scope>
    <source>
        <strain evidence="9 10">L21-TH-D2</strain>
    </source>
</reference>
<protein>
    <submittedName>
        <fullName evidence="9">Oligopeptide transport system permease protein OppC</fullName>
    </submittedName>
</protein>
<comment type="caution">
    <text evidence="9">The sequence shown here is derived from an EMBL/GenBank/DDBJ whole genome shotgun (WGS) entry which is preliminary data.</text>
</comment>
<name>R1CDY5_9FIRM</name>
<keyword evidence="3" id="KW-1003">Cell membrane</keyword>
<evidence type="ECO:0000256" key="1">
    <source>
        <dbReference type="ARBA" id="ARBA00004651"/>
    </source>
</evidence>
<dbReference type="EMBL" id="ARZA01000166">
    <property type="protein sequence ID" value="EOD00480.1"/>
    <property type="molecule type" value="Genomic_DNA"/>
</dbReference>
<dbReference type="InterPro" id="IPR035906">
    <property type="entry name" value="MetI-like_sf"/>
</dbReference>
<dbReference type="InterPro" id="IPR000515">
    <property type="entry name" value="MetI-like"/>
</dbReference>
<dbReference type="PANTHER" id="PTHR43386:SF22">
    <property type="entry name" value="OLIGOPEPTIDE TRANSPORT SYSTEM PERMEASE PROTEIN OPPC"/>
    <property type="match status" value="1"/>
</dbReference>
<evidence type="ECO:0000256" key="2">
    <source>
        <dbReference type="ARBA" id="ARBA00022448"/>
    </source>
</evidence>